<comment type="caution">
    <text evidence="1">The sequence shown here is derived from an EMBL/GenBank/DDBJ whole genome shotgun (WGS) entry which is preliminary data.</text>
</comment>
<organism evidence="1 2">
    <name type="scientific">Massilia haematophila</name>
    <dbReference type="NCBI Taxonomy" id="457923"/>
    <lineage>
        <taxon>Bacteria</taxon>
        <taxon>Pseudomonadati</taxon>
        <taxon>Pseudomonadota</taxon>
        <taxon>Betaproteobacteria</taxon>
        <taxon>Burkholderiales</taxon>
        <taxon>Oxalobacteraceae</taxon>
        <taxon>Telluria group</taxon>
        <taxon>Massilia</taxon>
    </lineage>
</organism>
<dbReference type="Proteomes" id="UP001595665">
    <property type="component" value="Unassembled WGS sequence"/>
</dbReference>
<protein>
    <submittedName>
        <fullName evidence="1">DUF4238 domain-containing protein</fullName>
    </submittedName>
</protein>
<dbReference type="InterPro" id="IPR025332">
    <property type="entry name" value="DUF4238"/>
</dbReference>
<name>A0ABV7PES5_9BURK</name>
<dbReference type="Pfam" id="PF14022">
    <property type="entry name" value="DUF4238"/>
    <property type="match status" value="2"/>
</dbReference>
<proteinExistence type="predicted"/>
<evidence type="ECO:0000313" key="2">
    <source>
        <dbReference type="Proteomes" id="UP001595665"/>
    </source>
</evidence>
<reference evidence="2" key="1">
    <citation type="journal article" date="2019" name="Int. J. Syst. Evol. Microbiol.">
        <title>The Global Catalogue of Microorganisms (GCM) 10K type strain sequencing project: providing services to taxonomists for standard genome sequencing and annotation.</title>
        <authorList>
            <consortium name="The Broad Institute Genomics Platform"/>
            <consortium name="The Broad Institute Genome Sequencing Center for Infectious Disease"/>
            <person name="Wu L."/>
            <person name="Ma J."/>
        </authorList>
    </citation>
    <scope>NUCLEOTIDE SEQUENCE [LARGE SCALE GENOMIC DNA]</scope>
    <source>
        <strain evidence="2">CCM 7480</strain>
    </source>
</reference>
<gene>
    <name evidence="1" type="ORF">ACFOPH_01805</name>
</gene>
<sequence>MSTSIKHHYVPQWYQKGFLAEGETQLYVLDKCPERFPLPKGGYSTAKSVFKKGPGAVFFEKHLYTVEAFGKPNDDIERLLFGEIDTEGAKAIEAFLASDWSRIHELHRYVFEFMDALRLRTPKGLRWLKEMGKTKTQMQLMYLMQEWRQMHCVMWVESVWEIVSAKNSKHKFIFSDHPVTFFNPHVFPVSTSGQQTPDPQHGWIGTQTLFPLDQDHLFVLTHLEASEGFAQAAACKPRTNARHFDSSLMRYDKCIRDRELTDAQVAEVNYIIKQRADKYIGAGTLDGLYPEKHVKNRMWNKLGRFLRPDRMSTYKSGGEILVKLNDGRFMFQDAYGRRPATQQEYAAKVAEAEAMERHFHKLLAEHKAKQRE</sequence>
<accession>A0ABV7PES5</accession>
<evidence type="ECO:0000313" key="1">
    <source>
        <dbReference type="EMBL" id="MFC3456987.1"/>
    </source>
</evidence>
<dbReference type="EMBL" id="JBHRVV010000001">
    <property type="protein sequence ID" value="MFC3456987.1"/>
    <property type="molecule type" value="Genomic_DNA"/>
</dbReference>
<keyword evidence="2" id="KW-1185">Reference proteome</keyword>
<dbReference type="RefSeq" id="WP_379733088.1">
    <property type="nucleotide sequence ID" value="NZ_JBHRVV010000001.1"/>
</dbReference>